<dbReference type="SMART" id="SM00181">
    <property type="entry name" value="EGF"/>
    <property type="match status" value="2"/>
</dbReference>
<evidence type="ECO:0008006" key="13">
    <source>
        <dbReference type="Google" id="ProtNLM"/>
    </source>
</evidence>
<protein>
    <recommendedName>
        <fullName evidence="13">EGF-like domain-containing protein</fullName>
    </recommendedName>
</protein>
<dbReference type="PROSITE" id="PS50026">
    <property type="entry name" value="EGF_3"/>
    <property type="match status" value="2"/>
</dbReference>
<dbReference type="InterPro" id="IPR000742">
    <property type="entry name" value="EGF"/>
</dbReference>
<keyword evidence="6 8" id="KW-1015">Disulfide bond</keyword>
<dbReference type="InterPro" id="IPR049883">
    <property type="entry name" value="NOTCH1_EGF-like"/>
</dbReference>
<dbReference type="InterPro" id="IPR036773">
    <property type="entry name" value="TB_dom_sf"/>
</dbReference>
<evidence type="ECO:0000256" key="4">
    <source>
        <dbReference type="ARBA" id="ARBA00022729"/>
    </source>
</evidence>
<name>H3CK84_TETNG</name>
<dbReference type="InParanoid" id="H3CK84"/>
<dbReference type="Proteomes" id="UP000007303">
    <property type="component" value="Unassembled WGS sequence"/>
</dbReference>
<dbReference type="FunFam" id="2.10.25.10:FF:000115">
    <property type="entry name" value="latent-transforming growth factor beta-binding protein 4 isoform X2"/>
    <property type="match status" value="1"/>
</dbReference>
<dbReference type="PROSITE" id="PS51364">
    <property type="entry name" value="TB"/>
    <property type="match status" value="1"/>
</dbReference>
<reference evidence="11" key="2">
    <citation type="submission" date="2025-08" db="UniProtKB">
        <authorList>
            <consortium name="Ensembl"/>
        </authorList>
    </citation>
    <scope>IDENTIFICATION</scope>
</reference>
<dbReference type="OMA" id="ECVRTHT"/>
<dbReference type="GO" id="GO:0005576">
    <property type="term" value="C:extracellular region"/>
    <property type="evidence" value="ECO:0007669"/>
    <property type="project" value="UniProtKB-SubCell"/>
</dbReference>
<dbReference type="SUPFAM" id="SSF57196">
    <property type="entry name" value="EGF/Laminin"/>
    <property type="match status" value="2"/>
</dbReference>
<dbReference type="GeneTree" id="ENSGT00940000158234"/>
<keyword evidence="7" id="KW-0325">Glycoprotein</keyword>
<keyword evidence="12" id="KW-1185">Reference proteome</keyword>
<keyword evidence="3 8" id="KW-0245">EGF-like domain</keyword>
<keyword evidence="2" id="KW-0964">Secreted</keyword>
<keyword evidence="5" id="KW-0677">Repeat</keyword>
<evidence type="ECO:0000256" key="6">
    <source>
        <dbReference type="ARBA" id="ARBA00023157"/>
    </source>
</evidence>
<keyword evidence="4" id="KW-0732">Signal</keyword>
<dbReference type="Gene3D" id="3.90.290.10">
    <property type="entry name" value="TGF-beta binding (TB) domain"/>
    <property type="match status" value="1"/>
</dbReference>
<reference evidence="11" key="3">
    <citation type="submission" date="2025-09" db="UniProtKB">
        <authorList>
            <consortium name="Ensembl"/>
        </authorList>
    </citation>
    <scope>IDENTIFICATION</scope>
</reference>
<dbReference type="GO" id="GO:0005509">
    <property type="term" value="F:calcium ion binding"/>
    <property type="evidence" value="ECO:0007669"/>
    <property type="project" value="InterPro"/>
</dbReference>
<evidence type="ECO:0000313" key="11">
    <source>
        <dbReference type="Ensembl" id="ENSTNIP00000008663.1"/>
    </source>
</evidence>
<dbReference type="PROSITE" id="PS00010">
    <property type="entry name" value="ASX_HYDROXYL"/>
    <property type="match status" value="2"/>
</dbReference>
<dbReference type="InterPro" id="IPR051145">
    <property type="entry name" value="GAS-SHBG-PROS"/>
</dbReference>
<dbReference type="PROSITE" id="PS01187">
    <property type="entry name" value="EGF_CA"/>
    <property type="match status" value="1"/>
</dbReference>
<dbReference type="Pfam" id="PF00683">
    <property type="entry name" value="TB"/>
    <property type="match status" value="1"/>
</dbReference>
<evidence type="ECO:0000259" key="10">
    <source>
        <dbReference type="PROSITE" id="PS51364"/>
    </source>
</evidence>
<reference evidence="12" key="1">
    <citation type="journal article" date="2004" name="Nature">
        <title>Genome duplication in the teleost fish Tetraodon nigroviridis reveals the early vertebrate proto-karyotype.</title>
        <authorList>
            <person name="Jaillon O."/>
            <person name="Aury J.-M."/>
            <person name="Brunet F."/>
            <person name="Petit J.-L."/>
            <person name="Stange-Thomann N."/>
            <person name="Mauceli E."/>
            <person name="Bouneau L."/>
            <person name="Fischer C."/>
            <person name="Ozouf-Costaz C."/>
            <person name="Bernot A."/>
            <person name="Nicaud S."/>
            <person name="Jaffe D."/>
            <person name="Fisher S."/>
            <person name="Lutfalla G."/>
            <person name="Dossat C."/>
            <person name="Segurens B."/>
            <person name="Dasilva C."/>
            <person name="Salanoubat M."/>
            <person name="Levy M."/>
            <person name="Boudet N."/>
            <person name="Castellano S."/>
            <person name="Anthouard V."/>
            <person name="Jubin C."/>
            <person name="Castelli V."/>
            <person name="Katinka M."/>
            <person name="Vacherie B."/>
            <person name="Biemont C."/>
            <person name="Skalli Z."/>
            <person name="Cattolico L."/>
            <person name="Poulain J."/>
            <person name="De Berardinis V."/>
            <person name="Cruaud C."/>
            <person name="Duprat S."/>
            <person name="Brottier P."/>
            <person name="Coutanceau J.-P."/>
            <person name="Gouzy J."/>
            <person name="Parra G."/>
            <person name="Lardier G."/>
            <person name="Chapple C."/>
            <person name="McKernan K.J."/>
            <person name="McEwan P."/>
            <person name="Bosak S."/>
            <person name="Kellis M."/>
            <person name="Volff J.-N."/>
            <person name="Guigo R."/>
            <person name="Zody M.C."/>
            <person name="Mesirov J."/>
            <person name="Lindblad-Toh K."/>
            <person name="Birren B."/>
            <person name="Nusbaum C."/>
            <person name="Kahn D."/>
            <person name="Robinson-Rechavi M."/>
            <person name="Laudet V."/>
            <person name="Schachter V."/>
            <person name="Quetier F."/>
            <person name="Saurin W."/>
            <person name="Scarpelli C."/>
            <person name="Wincker P."/>
            <person name="Lander E.S."/>
            <person name="Weissenbach J."/>
            <person name="Roest Crollius H."/>
        </authorList>
    </citation>
    <scope>NUCLEOTIDE SEQUENCE [LARGE SCALE GENOMIC DNA]</scope>
</reference>
<evidence type="ECO:0000256" key="8">
    <source>
        <dbReference type="PROSITE-ProRule" id="PRU00076"/>
    </source>
</evidence>
<sequence>SFMCECDRTGYEFDASRRECVRTHTSSSQAPPPLPPARPGEVRECYHHLAEGGGCSLLAANSSQQECCCTVGEGWGLGCRYHTCPSADSADFLSLCPIGRGYTVLYYLTHVDECQLFHPNVCKNGVCVNNVPGYSCYCTSGYVYNSSLLECVDHDECEEESCVGGACVNTLGSYYCSCPPPLVLDDAQRTCVNSSHLAVGESRSRPRFWPRPRPRSRPC</sequence>
<dbReference type="SMART" id="SM00179">
    <property type="entry name" value="EGF_CA"/>
    <property type="match status" value="2"/>
</dbReference>
<dbReference type="InterPro" id="IPR017878">
    <property type="entry name" value="TB_dom"/>
</dbReference>
<organism evidence="11 12">
    <name type="scientific">Tetraodon nigroviridis</name>
    <name type="common">Spotted green pufferfish</name>
    <name type="synonym">Chelonodon nigroviridis</name>
    <dbReference type="NCBI Taxonomy" id="99883"/>
    <lineage>
        <taxon>Eukaryota</taxon>
        <taxon>Metazoa</taxon>
        <taxon>Chordata</taxon>
        <taxon>Craniata</taxon>
        <taxon>Vertebrata</taxon>
        <taxon>Euteleostomi</taxon>
        <taxon>Actinopterygii</taxon>
        <taxon>Neopterygii</taxon>
        <taxon>Teleostei</taxon>
        <taxon>Neoteleostei</taxon>
        <taxon>Acanthomorphata</taxon>
        <taxon>Eupercaria</taxon>
        <taxon>Tetraodontiformes</taxon>
        <taxon>Tetradontoidea</taxon>
        <taxon>Tetraodontidae</taxon>
        <taxon>Tetraodon</taxon>
    </lineage>
</organism>
<evidence type="ECO:0000256" key="7">
    <source>
        <dbReference type="ARBA" id="ARBA00023180"/>
    </source>
</evidence>
<comment type="subcellular location">
    <subcellularLocation>
        <location evidence="1">Secreted</location>
    </subcellularLocation>
</comment>
<dbReference type="InterPro" id="IPR018097">
    <property type="entry name" value="EGF_Ca-bd_CS"/>
</dbReference>
<dbReference type="Pfam" id="PF07645">
    <property type="entry name" value="EGF_CA"/>
    <property type="match status" value="2"/>
</dbReference>
<proteinExistence type="predicted"/>
<evidence type="ECO:0000256" key="2">
    <source>
        <dbReference type="ARBA" id="ARBA00022525"/>
    </source>
</evidence>
<feature type="domain" description="TB" evidence="10">
    <location>
        <begin position="43"/>
        <end position="96"/>
    </location>
</feature>
<accession>H3CK84</accession>
<dbReference type="Gene3D" id="2.10.25.10">
    <property type="entry name" value="Laminin"/>
    <property type="match status" value="2"/>
</dbReference>
<dbReference type="PANTHER" id="PTHR24040:SF13">
    <property type="entry name" value="FIBROPELLIN-1"/>
    <property type="match status" value="1"/>
</dbReference>
<feature type="disulfide bond" evidence="8">
    <location>
        <begin position="157"/>
        <end position="167"/>
    </location>
</feature>
<dbReference type="SUPFAM" id="SSF57581">
    <property type="entry name" value="TB module/8-cys domain"/>
    <property type="match status" value="1"/>
</dbReference>
<dbReference type="STRING" id="99883.ENSTNIP00000008663"/>
<dbReference type="AlphaFoldDB" id="H3CK84"/>
<feature type="domain" description="EGF-like" evidence="9">
    <location>
        <begin position="153"/>
        <end position="188"/>
    </location>
</feature>
<evidence type="ECO:0000259" key="9">
    <source>
        <dbReference type="PROSITE" id="PS50026"/>
    </source>
</evidence>
<evidence type="ECO:0000256" key="3">
    <source>
        <dbReference type="ARBA" id="ARBA00022536"/>
    </source>
</evidence>
<comment type="caution">
    <text evidence="8">Lacks conserved residue(s) required for the propagation of feature annotation.</text>
</comment>
<evidence type="ECO:0000313" key="12">
    <source>
        <dbReference type="Proteomes" id="UP000007303"/>
    </source>
</evidence>
<evidence type="ECO:0000256" key="5">
    <source>
        <dbReference type="ARBA" id="ARBA00022737"/>
    </source>
</evidence>
<dbReference type="InterPro" id="IPR000152">
    <property type="entry name" value="EGF-type_Asp/Asn_hydroxyl_site"/>
</dbReference>
<evidence type="ECO:0000256" key="1">
    <source>
        <dbReference type="ARBA" id="ARBA00004613"/>
    </source>
</evidence>
<feature type="domain" description="EGF-like" evidence="9">
    <location>
        <begin position="110"/>
        <end position="148"/>
    </location>
</feature>
<dbReference type="HOGENOM" id="CLU_1264205_0_0_1"/>
<dbReference type="PANTHER" id="PTHR24040">
    <property type="entry name" value="LAMININ G-LIKE DOMAIN-CONTAINING PROTEIN"/>
    <property type="match status" value="1"/>
</dbReference>
<dbReference type="CDD" id="cd00054">
    <property type="entry name" value="EGF_CA"/>
    <property type="match status" value="1"/>
</dbReference>
<dbReference type="Ensembl" id="ENSTNIT00000008832.1">
    <property type="protein sequence ID" value="ENSTNIP00000008663.1"/>
    <property type="gene ID" value="ENSTNIG00000005930.1"/>
</dbReference>
<dbReference type="InterPro" id="IPR001881">
    <property type="entry name" value="EGF-like_Ca-bd_dom"/>
</dbReference>